<dbReference type="GO" id="GO:0016281">
    <property type="term" value="C:eukaryotic translation initiation factor 4F complex"/>
    <property type="evidence" value="ECO:0007669"/>
    <property type="project" value="TreeGrafter"/>
</dbReference>
<gene>
    <name evidence="7" type="ORF">M422DRAFT_60796</name>
</gene>
<dbReference type="SMART" id="SM00544">
    <property type="entry name" value="MA3"/>
    <property type="match status" value="1"/>
</dbReference>
<reference evidence="7 8" key="1">
    <citation type="submission" date="2014-06" db="EMBL/GenBank/DDBJ databases">
        <title>Evolutionary Origins and Diversification of the Mycorrhizal Mutualists.</title>
        <authorList>
            <consortium name="DOE Joint Genome Institute"/>
            <consortium name="Mycorrhizal Genomics Consortium"/>
            <person name="Kohler A."/>
            <person name="Kuo A."/>
            <person name="Nagy L.G."/>
            <person name="Floudas D."/>
            <person name="Copeland A."/>
            <person name="Barry K.W."/>
            <person name="Cichocki N."/>
            <person name="Veneault-Fourrey C."/>
            <person name="LaButti K."/>
            <person name="Lindquist E.A."/>
            <person name="Lipzen A."/>
            <person name="Lundell T."/>
            <person name="Morin E."/>
            <person name="Murat C."/>
            <person name="Riley R."/>
            <person name="Ohm R."/>
            <person name="Sun H."/>
            <person name="Tunlid A."/>
            <person name="Henrissat B."/>
            <person name="Grigoriev I.V."/>
            <person name="Hibbett D.S."/>
            <person name="Martin F."/>
        </authorList>
    </citation>
    <scope>NUCLEOTIDE SEQUENCE [LARGE SCALE GENOMIC DNA]</scope>
    <source>
        <strain evidence="7 8">SS14</strain>
    </source>
</reference>
<dbReference type="InterPro" id="IPR003891">
    <property type="entry name" value="Initiation_fac_eIF4g_MI"/>
</dbReference>
<feature type="coiled-coil region" evidence="4">
    <location>
        <begin position="79"/>
        <end position="106"/>
    </location>
</feature>
<keyword evidence="3" id="KW-0648">Protein biosynthesis</keyword>
<dbReference type="PROSITE" id="PS51366">
    <property type="entry name" value="MI"/>
    <property type="match status" value="1"/>
</dbReference>
<evidence type="ECO:0000259" key="6">
    <source>
        <dbReference type="PROSITE" id="PS51366"/>
    </source>
</evidence>
<keyword evidence="2" id="KW-0396">Initiation factor</keyword>
<evidence type="ECO:0000256" key="2">
    <source>
        <dbReference type="ARBA" id="ARBA00022540"/>
    </source>
</evidence>
<evidence type="ECO:0000256" key="4">
    <source>
        <dbReference type="SAM" id="Coils"/>
    </source>
</evidence>
<comment type="similarity">
    <text evidence="1">Belongs to the eukaryotic initiation factor 4G family.</text>
</comment>
<sequence>MVRDISSNVQDEGIRYADGRPIAGSTIPQGAAAKAGADGQAGEEVLYLEEYYAAQKAKRRGLGFVKFIGELFKLQMLTERIMRECIKKLLDNVENLEEEEIESLCKLLSTVGRQLDNEKARSHMDVYFQRMPPTTIAAVHEQAAKDQAKAQIEKDQSVRSMGGREAMSRRGEQRGGQGQVGPDGWTSVTTPRPAGDLTQFGKISKRPLTFGPSSVFAVKSKDATKGREGSVSRTASTSNMFAMLNSEAAAEPPASGKSGRPPSRKASADFTQTGITEPPQRRKLNLLPRSKPDGSSSQAPSELPSEDEEEPSLTADQAKAKINENAKEFWAIRDLDEAEHYFIGLPQAFRGGFIDKLVGTALERKDVDAALLGQLFGRAHEKGICKDDVLEGGFLLNIEFIADIAIDVPAAYKLMAIMLKGSQLPKAKDRLLKEYEIGAIGVVCP</sequence>
<dbReference type="SUPFAM" id="SSF48371">
    <property type="entry name" value="ARM repeat"/>
    <property type="match status" value="2"/>
</dbReference>
<dbReference type="PANTHER" id="PTHR23253:SF9">
    <property type="entry name" value="EUKARYOTIC TRANSLATION INITIATION FACTOR 4 GAMMA 2"/>
    <property type="match status" value="1"/>
</dbReference>
<dbReference type="EMBL" id="KN837158">
    <property type="protein sequence ID" value="KIJ38678.1"/>
    <property type="molecule type" value="Genomic_DNA"/>
</dbReference>
<keyword evidence="8" id="KW-1185">Reference proteome</keyword>
<evidence type="ECO:0000256" key="3">
    <source>
        <dbReference type="ARBA" id="ARBA00022917"/>
    </source>
</evidence>
<dbReference type="HOGENOM" id="CLU_002459_0_1_1"/>
<dbReference type="Pfam" id="PF02847">
    <property type="entry name" value="MA3"/>
    <property type="match status" value="1"/>
</dbReference>
<dbReference type="Pfam" id="PF02854">
    <property type="entry name" value="MIF4G"/>
    <property type="match status" value="1"/>
</dbReference>
<dbReference type="Proteomes" id="UP000054279">
    <property type="component" value="Unassembled WGS sequence"/>
</dbReference>
<dbReference type="PANTHER" id="PTHR23253">
    <property type="entry name" value="EUKARYOTIC TRANSLATION INITIATION FACTOR 4 GAMMA"/>
    <property type="match status" value="1"/>
</dbReference>
<dbReference type="Gene3D" id="1.25.40.180">
    <property type="match status" value="2"/>
</dbReference>
<dbReference type="AlphaFoldDB" id="A0A0C9U6N1"/>
<feature type="region of interest" description="Disordered" evidence="5">
    <location>
        <begin position="148"/>
        <end position="209"/>
    </location>
</feature>
<dbReference type="GO" id="GO:0003743">
    <property type="term" value="F:translation initiation factor activity"/>
    <property type="evidence" value="ECO:0007669"/>
    <property type="project" value="UniProtKB-KW"/>
</dbReference>
<name>A0A0C9U6N1_SPHS4</name>
<feature type="domain" description="MI" evidence="6">
    <location>
        <begin position="317"/>
        <end position="438"/>
    </location>
</feature>
<protein>
    <recommendedName>
        <fullName evidence="6">MI domain-containing protein</fullName>
    </recommendedName>
</protein>
<organism evidence="7 8">
    <name type="scientific">Sphaerobolus stellatus (strain SS14)</name>
    <dbReference type="NCBI Taxonomy" id="990650"/>
    <lineage>
        <taxon>Eukaryota</taxon>
        <taxon>Fungi</taxon>
        <taxon>Dikarya</taxon>
        <taxon>Basidiomycota</taxon>
        <taxon>Agaricomycotina</taxon>
        <taxon>Agaricomycetes</taxon>
        <taxon>Phallomycetidae</taxon>
        <taxon>Geastrales</taxon>
        <taxon>Sphaerobolaceae</taxon>
        <taxon>Sphaerobolus</taxon>
    </lineage>
</organism>
<dbReference type="InterPro" id="IPR003890">
    <property type="entry name" value="MIF4G-like_typ-3"/>
</dbReference>
<keyword evidence="4" id="KW-0175">Coiled coil</keyword>
<evidence type="ECO:0000256" key="5">
    <source>
        <dbReference type="SAM" id="MobiDB-lite"/>
    </source>
</evidence>
<proteinExistence type="inferred from homology"/>
<evidence type="ECO:0000313" key="7">
    <source>
        <dbReference type="EMBL" id="KIJ38678.1"/>
    </source>
</evidence>
<feature type="region of interest" description="Disordered" evidence="5">
    <location>
        <begin position="248"/>
        <end position="315"/>
    </location>
</feature>
<accession>A0A0C9U6N1</accession>
<dbReference type="GO" id="GO:0003729">
    <property type="term" value="F:mRNA binding"/>
    <property type="evidence" value="ECO:0007669"/>
    <property type="project" value="TreeGrafter"/>
</dbReference>
<dbReference type="InterPro" id="IPR016024">
    <property type="entry name" value="ARM-type_fold"/>
</dbReference>
<dbReference type="OrthoDB" id="3233534at2759"/>
<evidence type="ECO:0000313" key="8">
    <source>
        <dbReference type="Proteomes" id="UP000054279"/>
    </source>
</evidence>
<evidence type="ECO:0000256" key="1">
    <source>
        <dbReference type="ARBA" id="ARBA00005775"/>
    </source>
</evidence>
<feature type="compositionally biased region" description="Basic and acidic residues" evidence="5">
    <location>
        <begin position="148"/>
        <end position="157"/>
    </location>
</feature>